<gene>
    <name evidence="1" type="primary">thiS</name>
    <name evidence="1" type="ORF">CBG61_09635</name>
</gene>
<dbReference type="InterPro" id="IPR016155">
    <property type="entry name" value="Mopterin_synth/thiamin_S_b"/>
</dbReference>
<dbReference type="AlphaFoldDB" id="A0A241Q2V6"/>
<dbReference type="PANTHER" id="PTHR34472:SF1">
    <property type="entry name" value="SULFUR CARRIER PROTEIN THIS"/>
    <property type="match status" value="1"/>
</dbReference>
<dbReference type="CDD" id="cd00565">
    <property type="entry name" value="Ubl_ThiS"/>
    <property type="match status" value="1"/>
</dbReference>
<accession>A0A241Q2V6</accession>
<dbReference type="InterPro" id="IPR003749">
    <property type="entry name" value="ThiS/MoaD-like"/>
</dbReference>
<name>A0A241Q2V6_FUSNP</name>
<dbReference type="Pfam" id="PF02597">
    <property type="entry name" value="ThiS"/>
    <property type="match status" value="1"/>
</dbReference>
<dbReference type="Gene3D" id="3.10.20.30">
    <property type="match status" value="1"/>
</dbReference>
<organism evidence="1 2">
    <name type="scientific">Fusobacterium nucleatum subsp. polymorphum</name>
    <name type="common">Fusobacterium polymorphum</name>
    <dbReference type="NCBI Taxonomy" id="76857"/>
    <lineage>
        <taxon>Bacteria</taxon>
        <taxon>Fusobacteriati</taxon>
        <taxon>Fusobacteriota</taxon>
        <taxon>Fusobacteriia</taxon>
        <taxon>Fusobacteriales</taxon>
        <taxon>Fusobacteriaceae</taxon>
        <taxon>Fusobacterium</taxon>
    </lineage>
</organism>
<dbReference type="SUPFAM" id="SSF54285">
    <property type="entry name" value="MoaD/ThiS"/>
    <property type="match status" value="1"/>
</dbReference>
<dbReference type="PANTHER" id="PTHR34472">
    <property type="entry name" value="SULFUR CARRIER PROTEIN THIS"/>
    <property type="match status" value="1"/>
</dbReference>
<dbReference type="EMBL" id="CP022123">
    <property type="protein sequence ID" value="ASG29115.1"/>
    <property type="molecule type" value="Genomic_DNA"/>
</dbReference>
<reference evidence="1 2" key="1">
    <citation type="submission" date="2017-06" db="EMBL/GenBank/DDBJ databases">
        <title>Genome sequencing of Fusobacterium nucleatum subsp. polymorphum KCOM 1275 (=ChDC F310).</title>
        <authorList>
            <person name="Kook J.-K."/>
            <person name="Park S.-N."/>
            <person name="Lim Y.K."/>
            <person name="Roh H."/>
        </authorList>
    </citation>
    <scope>NUCLEOTIDE SEQUENCE [LARGE SCALE GENOMIC DNA]</scope>
    <source>
        <strain evidence="1 2">KCOM 1275</strain>
    </source>
</reference>
<evidence type="ECO:0000313" key="2">
    <source>
        <dbReference type="Proteomes" id="UP000197638"/>
    </source>
</evidence>
<dbReference type="InterPro" id="IPR012675">
    <property type="entry name" value="Beta-grasp_dom_sf"/>
</dbReference>
<dbReference type="NCBIfam" id="TIGR01683">
    <property type="entry name" value="thiS"/>
    <property type="match status" value="1"/>
</dbReference>
<dbReference type="RefSeq" id="WP_032835815.1">
    <property type="nucleotide sequence ID" value="NZ_CP022123.1"/>
</dbReference>
<dbReference type="Proteomes" id="UP000197638">
    <property type="component" value="Chromosome"/>
</dbReference>
<proteinExistence type="predicted"/>
<dbReference type="InterPro" id="IPR010035">
    <property type="entry name" value="Thi_S"/>
</dbReference>
<sequence length="64" mass="7289">MAEINGKYEEINDINLLDYLIKNKYRADRVVVDLNGDIVKKADFEKINIKNTDKIEIVCFVGGG</sequence>
<protein>
    <submittedName>
        <fullName evidence="1">Thiamine biosynthesis protein ThiS</fullName>
    </submittedName>
</protein>
<evidence type="ECO:0000313" key="1">
    <source>
        <dbReference type="EMBL" id="ASG29115.1"/>
    </source>
</evidence>